<protein>
    <recommendedName>
        <fullName evidence="3">GIY-YIG domain-containing protein</fullName>
    </recommendedName>
</protein>
<dbReference type="RefSeq" id="WP_262598600.1">
    <property type="nucleotide sequence ID" value="NZ_CP103300.1"/>
</dbReference>
<reference evidence="1" key="1">
    <citation type="submission" date="2022-10" db="EMBL/GenBank/DDBJ databases">
        <title>Completed Genome Sequence of two octocoral isolated bacterium, Endozoicomonas euniceicola EF212T and Endozoicomonas gorgoniicola PS125T.</title>
        <authorList>
            <person name="Chiou Y.-J."/>
            <person name="Chen Y.-H."/>
        </authorList>
    </citation>
    <scope>NUCLEOTIDE SEQUENCE</scope>
    <source>
        <strain evidence="1">EF212</strain>
    </source>
</reference>
<evidence type="ECO:0008006" key="3">
    <source>
        <dbReference type="Google" id="ProtNLM"/>
    </source>
</evidence>
<accession>A0ABY6GW30</accession>
<organism evidence="1 2">
    <name type="scientific">Endozoicomonas euniceicola</name>
    <dbReference type="NCBI Taxonomy" id="1234143"/>
    <lineage>
        <taxon>Bacteria</taxon>
        <taxon>Pseudomonadati</taxon>
        <taxon>Pseudomonadota</taxon>
        <taxon>Gammaproteobacteria</taxon>
        <taxon>Oceanospirillales</taxon>
        <taxon>Endozoicomonadaceae</taxon>
        <taxon>Endozoicomonas</taxon>
    </lineage>
</organism>
<evidence type="ECO:0000313" key="2">
    <source>
        <dbReference type="Proteomes" id="UP001163255"/>
    </source>
</evidence>
<sequence length="199" mass="23091">MDSKDIFHHLTSSTPMPLTELPNSFGIYALWDHEHQIRYIGCTPKATEGFKIRVGSKHVTGSEGRSHKFSQAYCTGRMWRYCHKLDPEAAAHEQNPNNAKLAKKLRTLFIRKYCAITFIEIPKINSDMDYFKYLIALESQVQEMAPKCMRAWEGVKFKPNNEPSELVDALILENPDLRKAAERQLAIYKKYVKEYQEAF</sequence>
<keyword evidence="2" id="KW-1185">Reference proteome</keyword>
<dbReference type="Proteomes" id="UP001163255">
    <property type="component" value="Chromosome"/>
</dbReference>
<evidence type="ECO:0000313" key="1">
    <source>
        <dbReference type="EMBL" id="UYM16301.1"/>
    </source>
</evidence>
<proteinExistence type="predicted"/>
<dbReference type="EMBL" id="CP103300">
    <property type="protein sequence ID" value="UYM16301.1"/>
    <property type="molecule type" value="Genomic_DNA"/>
</dbReference>
<gene>
    <name evidence="1" type="ORF">NX720_26490</name>
</gene>
<name>A0ABY6GW30_9GAMM</name>